<gene>
    <name evidence="2" type="ORF">K466DRAFT_279938</name>
</gene>
<dbReference type="InParanoid" id="A0A5C3P028"/>
<accession>A0A5C3P028</accession>
<dbReference type="Proteomes" id="UP000308197">
    <property type="component" value="Unassembled WGS sequence"/>
</dbReference>
<evidence type="ECO:0000313" key="2">
    <source>
        <dbReference type="EMBL" id="TFK82954.1"/>
    </source>
</evidence>
<proteinExistence type="predicted"/>
<sequence length="234" mass="25865">MVSPQNNLENPRTCVQTRRARIRAVNSRTASGRTVEPSQTSFAIADLYISSNRTLHIAHEPIGTVRYQSRSHSPSGVRPEPFVAGLSSVPKRTAARKASESESDHAGLLTEPTTPTRWVTTTRERDRTGAGGRQTRTDRCVQASGGPSADPSRRELRRGRVATYIPGCTKLQFPLPLPGSPLQPSVARAARARCHAHRTDVYIGKVALRQRHQHMYLERAKARSRQGEQDARCS</sequence>
<keyword evidence="3" id="KW-1185">Reference proteome</keyword>
<reference evidence="2 3" key="1">
    <citation type="journal article" date="2019" name="Nat. Ecol. Evol.">
        <title>Megaphylogeny resolves global patterns of mushroom evolution.</title>
        <authorList>
            <person name="Varga T."/>
            <person name="Krizsan K."/>
            <person name="Foldi C."/>
            <person name="Dima B."/>
            <person name="Sanchez-Garcia M."/>
            <person name="Sanchez-Ramirez S."/>
            <person name="Szollosi G.J."/>
            <person name="Szarkandi J.G."/>
            <person name="Papp V."/>
            <person name="Albert L."/>
            <person name="Andreopoulos W."/>
            <person name="Angelini C."/>
            <person name="Antonin V."/>
            <person name="Barry K.W."/>
            <person name="Bougher N.L."/>
            <person name="Buchanan P."/>
            <person name="Buyck B."/>
            <person name="Bense V."/>
            <person name="Catcheside P."/>
            <person name="Chovatia M."/>
            <person name="Cooper J."/>
            <person name="Damon W."/>
            <person name="Desjardin D."/>
            <person name="Finy P."/>
            <person name="Geml J."/>
            <person name="Haridas S."/>
            <person name="Hughes K."/>
            <person name="Justo A."/>
            <person name="Karasinski D."/>
            <person name="Kautmanova I."/>
            <person name="Kiss B."/>
            <person name="Kocsube S."/>
            <person name="Kotiranta H."/>
            <person name="LaButti K.M."/>
            <person name="Lechner B.E."/>
            <person name="Liimatainen K."/>
            <person name="Lipzen A."/>
            <person name="Lukacs Z."/>
            <person name="Mihaltcheva S."/>
            <person name="Morgado L.N."/>
            <person name="Niskanen T."/>
            <person name="Noordeloos M.E."/>
            <person name="Ohm R.A."/>
            <person name="Ortiz-Santana B."/>
            <person name="Ovrebo C."/>
            <person name="Racz N."/>
            <person name="Riley R."/>
            <person name="Savchenko A."/>
            <person name="Shiryaev A."/>
            <person name="Soop K."/>
            <person name="Spirin V."/>
            <person name="Szebenyi C."/>
            <person name="Tomsovsky M."/>
            <person name="Tulloss R.E."/>
            <person name="Uehling J."/>
            <person name="Grigoriev I.V."/>
            <person name="Vagvolgyi C."/>
            <person name="Papp T."/>
            <person name="Martin F.M."/>
            <person name="Miettinen O."/>
            <person name="Hibbett D.S."/>
            <person name="Nagy L.G."/>
        </authorList>
    </citation>
    <scope>NUCLEOTIDE SEQUENCE [LARGE SCALE GENOMIC DNA]</scope>
    <source>
        <strain evidence="2 3">HHB13444</strain>
    </source>
</reference>
<evidence type="ECO:0000313" key="3">
    <source>
        <dbReference type="Proteomes" id="UP000308197"/>
    </source>
</evidence>
<organism evidence="2 3">
    <name type="scientific">Polyporus arcularius HHB13444</name>
    <dbReference type="NCBI Taxonomy" id="1314778"/>
    <lineage>
        <taxon>Eukaryota</taxon>
        <taxon>Fungi</taxon>
        <taxon>Dikarya</taxon>
        <taxon>Basidiomycota</taxon>
        <taxon>Agaricomycotina</taxon>
        <taxon>Agaricomycetes</taxon>
        <taxon>Polyporales</taxon>
        <taxon>Polyporaceae</taxon>
        <taxon>Polyporus</taxon>
    </lineage>
</organism>
<feature type="compositionally biased region" description="Low complexity" evidence="1">
    <location>
        <begin position="110"/>
        <end position="121"/>
    </location>
</feature>
<dbReference type="EMBL" id="ML211434">
    <property type="protein sequence ID" value="TFK82954.1"/>
    <property type="molecule type" value="Genomic_DNA"/>
</dbReference>
<feature type="region of interest" description="Disordered" evidence="1">
    <location>
        <begin position="67"/>
        <end position="154"/>
    </location>
</feature>
<dbReference type="AlphaFoldDB" id="A0A5C3P028"/>
<evidence type="ECO:0000256" key="1">
    <source>
        <dbReference type="SAM" id="MobiDB-lite"/>
    </source>
</evidence>
<name>A0A5C3P028_9APHY</name>
<protein>
    <submittedName>
        <fullName evidence="2">Uncharacterized protein</fullName>
    </submittedName>
</protein>